<accession>A0A0K0FP76</accession>
<reference evidence="2" key="1">
    <citation type="submission" date="2014-07" db="EMBL/GenBank/DDBJ databases">
        <authorList>
            <person name="Martin A.A"/>
            <person name="De Silva N."/>
        </authorList>
    </citation>
    <scope>NUCLEOTIDE SEQUENCE</scope>
</reference>
<evidence type="ECO:0000313" key="2">
    <source>
        <dbReference type="Proteomes" id="UP000035680"/>
    </source>
</evidence>
<keyword evidence="2" id="KW-1185">Reference proteome</keyword>
<name>A0A0K0FP76_STRVS</name>
<dbReference type="GO" id="GO:0006508">
    <property type="term" value="P:proteolysis"/>
    <property type="evidence" value="ECO:0007669"/>
    <property type="project" value="InterPro"/>
</dbReference>
<dbReference type="Pfam" id="PF01400">
    <property type="entry name" value="Astacin"/>
    <property type="match status" value="1"/>
</dbReference>
<feature type="domain" description="Peptidase M12A" evidence="1">
    <location>
        <begin position="17"/>
        <end position="72"/>
    </location>
</feature>
<dbReference type="InterPro" id="IPR001506">
    <property type="entry name" value="Peptidase_M12A"/>
</dbReference>
<dbReference type="Gene3D" id="3.40.390.10">
    <property type="entry name" value="Collagenase (Catalytic Domain)"/>
    <property type="match status" value="1"/>
</dbReference>
<proteinExistence type="predicted"/>
<reference evidence="3" key="2">
    <citation type="submission" date="2015-08" db="UniProtKB">
        <authorList>
            <consortium name="WormBaseParasite"/>
        </authorList>
    </citation>
    <scope>IDENTIFICATION</scope>
</reference>
<organism evidence="2 3">
    <name type="scientific">Strongyloides venezuelensis</name>
    <name type="common">Threadworm</name>
    <dbReference type="NCBI Taxonomy" id="75913"/>
    <lineage>
        <taxon>Eukaryota</taxon>
        <taxon>Metazoa</taxon>
        <taxon>Ecdysozoa</taxon>
        <taxon>Nematoda</taxon>
        <taxon>Chromadorea</taxon>
        <taxon>Rhabditida</taxon>
        <taxon>Tylenchina</taxon>
        <taxon>Panagrolaimomorpha</taxon>
        <taxon>Strongyloidoidea</taxon>
        <taxon>Strongyloididae</taxon>
        <taxon>Strongyloides</taxon>
    </lineage>
</organism>
<dbReference type="Proteomes" id="UP000035680">
    <property type="component" value="Unassembled WGS sequence"/>
</dbReference>
<dbReference type="InterPro" id="IPR024079">
    <property type="entry name" value="MetalloPept_cat_dom_sf"/>
</dbReference>
<sequence>MIVFQIGLSQDHCIFHWHSIGLIPELTRYDRNIYFDFYTKNITRPYMKYYKKETKKKKYFRSFDYGFVMMPSHSFGGKSNSITYKCCYCNIEHLISLICNVYPANEHISYGAKNLFKSKWKTSYFKHTNVIRSCFYLIKSLNVKMLLSLLNR</sequence>
<dbReference type="WBParaSite" id="SVE_1092800.1">
    <property type="protein sequence ID" value="SVE_1092800.1"/>
    <property type="gene ID" value="SVE_1092800"/>
</dbReference>
<dbReference type="AlphaFoldDB" id="A0A0K0FP76"/>
<dbReference type="GO" id="GO:0004222">
    <property type="term" value="F:metalloendopeptidase activity"/>
    <property type="evidence" value="ECO:0007669"/>
    <property type="project" value="InterPro"/>
</dbReference>
<evidence type="ECO:0000259" key="1">
    <source>
        <dbReference type="Pfam" id="PF01400"/>
    </source>
</evidence>
<evidence type="ECO:0000313" key="3">
    <source>
        <dbReference type="WBParaSite" id="SVE_1092800.1"/>
    </source>
</evidence>
<protein>
    <submittedName>
        <fullName evidence="3">Astacin domain-containing protein</fullName>
    </submittedName>
</protein>